<dbReference type="Gene3D" id="2.60.40.820">
    <property type="entry name" value="Transcription factor, T-box"/>
    <property type="match status" value="1"/>
</dbReference>
<keyword evidence="3 6" id="KW-0238">DNA-binding</keyword>
<evidence type="ECO:0000256" key="5">
    <source>
        <dbReference type="ARBA" id="ARBA00023242"/>
    </source>
</evidence>
<evidence type="ECO:0000256" key="6">
    <source>
        <dbReference type="PROSITE-ProRule" id="PRU00201"/>
    </source>
</evidence>
<keyword evidence="2" id="KW-0805">Transcription regulation</keyword>
<keyword evidence="4" id="KW-0804">Transcription</keyword>
<evidence type="ECO:0000256" key="4">
    <source>
        <dbReference type="ARBA" id="ARBA00023163"/>
    </source>
</evidence>
<evidence type="ECO:0000313" key="10">
    <source>
        <dbReference type="Proteomes" id="UP000694552"/>
    </source>
</evidence>
<dbReference type="PROSITE" id="PS50252">
    <property type="entry name" value="TBOX_3"/>
    <property type="match status" value="1"/>
</dbReference>
<dbReference type="InterPro" id="IPR018186">
    <property type="entry name" value="TF_T-box_CS"/>
</dbReference>
<feature type="region of interest" description="Disordered" evidence="7">
    <location>
        <begin position="309"/>
        <end position="365"/>
    </location>
</feature>
<dbReference type="FunFam" id="2.60.40.820:FF:000006">
    <property type="entry name" value="T-box transcription factor"/>
    <property type="match status" value="1"/>
</dbReference>
<dbReference type="Pfam" id="PF00907">
    <property type="entry name" value="T-box"/>
    <property type="match status" value="1"/>
</dbReference>
<reference evidence="9" key="2">
    <citation type="submission" date="2025-09" db="UniProtKB">
        <authorList>
            <consortium name="Ensembl"/>
        </authorList>
    </citation>
    <scope>IDENTIFICATION</scope>
</reference>
<dbReference type="CDD" id="cd20187">
    <property type="entry name" value="T-box_TBX1_10-like"/>
    <property type="match status" value="1"/>
</dbReference>
<dbReference type="GO" id="GO:0000981">
    <property type="term" value="F:DNA-binding transcription factor activity, RNA polymerase II-specific"/>
    <property type="evidence" value="ECO:0007669"/>
    <property type="project" value="TreeGrafter"/>
</dbReference>
<feature type="compositionally biased region" description="Low complexity" evidence="7">
    <location>
        <begin position="421"/>
        <end position="443"/>
    </location>
</feature>
<protein>
    <recommendedName>
        <fullName evidence="8">T-box domain-containing protein</fullName>
    </recommendedName>
</protein>
<dbReference type="GO" id="GO:0000978">
    <property type="term" value="F:RNA polymerase II cis-regulatory region sequence-specific DNA binding"/>
    <property type="evidence" value="ECO:0007669"/>
    <property type="project" value="InterPro"/>
</dbReference>
<evidence type="ECO:0000256" key="1">
    <source>
        <dbReference type="ARBA" id="ARBA00004123"/>
    </source>
</evidence>
<accession>A0A8C8A9M0</accession>
<dbReference type="GO" id="GO:0045893">
    <property type="term" value="P:positive regulation of DNA-templated transcription"/>
    <property type="evidence" value="ECO:0007669"/>
    <property type="project" value="InterPro"/>
</dbReference>
<evidence type="ECO:0000256" key="3">
    <source>
        <dbReference type="ARBA" id="ARBA00023125"/>
    </source>
</evidence>
<dbReference type="InterPro" id="IPR046360">
    <property type="entry name" value="T-box_DNA-bd"/>
</dbReference>
<dbReference type="Ensembl" id="ENSOSUT00000001887.1">
    <property type="protein sequence ID" value="ENSOSUP00000001850.1"/>
    <property type="gene ID" value="ENSOSUG00000001331.1"/>
</dbReference>
<dbReference type="GO" id="GO:0005634">
    <property type="term" value="C:nucleus"/>
    <property type="evidence" value="ECO:0007669"/>
    <property type="project" value="UniProtKB-SubCell"/>
</dbReference>
<evidence type="ECO:0000313" key="9">
    <source>
        <dbReference type="Ensembl" id="ENSOSUP00000001850.1"/>
    </source>
</evidence>
<sequence length="480" mass="51585">NPRQTAGDSLELALRWEGASLGSPLPPCWGTEPRTPPAHPLHPWQVKPTGSNPPPYPGPPCSSGLGWAGEGLGTSGKNRRVCHAAARLEMGSLWEEFNRLGTEMIVTKAGRRMFPTFQVKLSGLDPLADYVLLMDFIPLDDKRYRYAFHSSSWLAAGRADPAAPGRVHFHPDSPAKGAQWMRQIVSFDKLKLTNNLLDDNGHIILNSMHRYQPRFHVVFVDPRRDSERFAHQNFKSFSFPETQFMAVTAYQNHRITQLKIASNPFAKGFRDGDPEPCHGDGFIHCQGGDGEDAAAGPCCALLSPGGFGGGTLPPQHPPAELQAPQYPQGTATPRCQARRRRGTACTRRPRKTYSEIPPCRGEGTVRSSVGVGGSVTLSHCPPRLPAPSAGLTSASAGRGGRRRAPPSPEGWPRSARRRQQRQAPAPRRPRSSAARSPGASPWSTGPPTALGQGQGVRLCVALGGGGAQEGLGGTHGRGPG</sequence>
<dbReference type="GO" id="GO:0009653">
    <property type="term" value="P:anatomical structure morphogenesis"/>
    <property type="evidence" value="ECO:0007669"/>
    <property type="project" value="UniProtKB-ARBA"/>
</dbReference>
<dbReference type="SUPFAM" id="SSF49417">
    <property type="entry name" value="p53-like transcription factors"/>
    <property type="match status" value="1"/>
</dbReference>
<feature type="domain" description="T-box" evidence="8">
    <location>
        <begin position="88"/>
        <end position="271"/>
    </location>
</feature>
<dbReference type="PANTHER" id="PTHR11267:SF102">
    <property type="entry name" value="T-BOX TRANSCRIPTION FACTOR TBX10"/>
    <property type="match status" value="1"/>
</dbReference>
<keyword evidence="10" id="KW-1185">Reference proteome</keyword>
<feature type="region of interest" description="Disordered" evidence="7">
    <location>
        <begin position="25"/>
        <end position="59"/>
    </location>
</feature>
<feature type="region of interest" description="Disordered" evidence="7">
    <location>
        <begin position="379"/>
        <end position="453"/>
    </location>
</feature>
<dbReference type="InterPro" id="IPR008967">
    <property type="entry name" value="p53-like_TF_DNA-bd_sf"/>
</dbReference>
<reference evidence="9" key="1">
    <citation type="submission" date="2025-08" db="UniProtKB">
        <authorList>
            <consortium name="Ensembl"/>
        </authorList>
    </citation>
    <scope>IDENTIFICATION</scope>
</reference>
<feature type="compositionally biased region" description="Basic residues" evidence="7">
    <location>
        <begin position="336"/>
        <end position="351"/>
    </location>
</feature>
<dbReference type="AlphaFoldDB" id="A0A8C8A9M0"/>
<dbReference type="PROSITE" id="PS01264">
    <property type="entry name" value="TBOX_2"/>
    <property type="match status" value="1"/>
</dbReference>
<dbReference type="SMART" id="SM00425">
    <property type="entry name" value="TBOX"/>
    <property type="match status" value="1"/>
</dbReference>
<dbReference type="GO" id="GO:0000785">
    <property type="term" value="C:chromatin"/>
    <property type="evidence" value="ECO:0007669"/>
    <property type="project" value="TreeGrafter"/>
</dbReference>
<dbReference type="PRINTS" id="PR00937">
    <property type="entry name" value="TBOX"/>
</dbReference>
<dbReference type="GO" id="GO:0001708">
    <property type="term" value="P:cell fate specification"/>
    <property type="evidence" value="ECO:0007669"/>
    <property type="project" value="TreeGrafter"/>
</dbReference>
<dbReference type="PANTHER" id="PTHR11267">
    <property type="entry name" value="T-BOX PROTEIN-RELATED"/>
    <property type="match status" value="1"/>
</dbReference>
<comment type="subcellular location">
    <subcellularLocation>
        <location evidence="1 6">Nucleus</location>
    </subcellularLocation>
</comment>
<evidence type="ECO:0000256" key="7">
    <source>
        <dbReference type="SAM" id="MobiDB-lite"/>
    </source>
</evidence>
<dbReference type="PROSITE" id="PS01283">
    <property type="entry name" value="TBOX_1"/>
    <property type="match status" value="1"/>
</dbReference>
<comment type="caution">
    <text evidence="6">Lacks conserved residue(s) required for the propagation of feature annotation.</text>
</comment>
<name>A0A8C8A9M0_9STRI</name>
<evidence type="ECO:0000259" key="8">
    <source>
        <dbReference type="PROSITE" id="PS50252"/>
    </source>
</evidence>
<dbReference type="InterPro" id="IPR001699">
    <property type="entry name" value="TF_T-box"/>
</dbReference>
<dbReference type="InterPro" id="IPR036960">
    <property type="entry name" value="T-box_sf"/>
</dbReference>
<dbReference type="Proteomes" id="UP000694552">
    <property type="component" value="Unplaced"/>
</dbReference>
<evidence type="ECO:0000256" key="2">
    <source>
        <dbReference type="ARBA" id="ARBA00023015"/>
    </source>
</evidence>
<organism evidence="9 10">
    <name type="scientific">Otus sunia</name>
    <name type="common">Oriental scops-owl</name>
    <dbReference type="NCBI Taxonomy" id="257818"/>
    <lineage>
        <taxon>Eukaryota</taxon>
        <taxon>Metazoa</taxon>
        <taxon>Chordata</taxon>
        <taxon>Craniata</taxon>
        <taxon>Vertebrata</taxon>
        <taxon>Euteleostomi</taxon>
        <taxon>Archelosauria</taxon>
        <taxon>Archosauria</taxon>
        <taxon>Dinosauria</taxon>
        <taxon>Saurischia</taxon>
        <taxon>Theropoda</taxon>
        <taxon>Coelurosauria</taxon>
        <taxon>Aves</taxon>
        <taxon>Neognathae</taxon>
        <taxon>Neoaves</taxon>
        <taxon>Telluraves</taxon>
        <taxon>Strigiformes</taxon>
        <taxon>Strigidae</taxon>
        <taxon>Otus</taxon>
    </lineage>
</organism>
<keyword evidence="5 6" id="KW-0539">Nucleus</keyword>
<proteinExistence type="predicted"/>